<comment type="caution">
    <text evidence="2">The sequence shown here is derived from an EMBL/GenBank/DDBJ whole genome shotgun (WGS) entry which is preliminary data.</text>
</comment>
<evidence type="ECO:0008006" key="4">
    <source>
        <dbReference type="Google" id="ProtNLM"/>
    </source>
</evidence>
<organism evidence="2 3">
    <name type="scientific">Hypsizygus marmoreus</name>
    <name type="common">White beech mushroom</name>
    <name type="synonym">Agaricus marmoreus</name>
    <dbReference type="NCBI Taxonomy" id="39966"/>
    <lineage>
        <taxon>Eukaryota</taxon>
        <taxon>Fungi</taxon>
        <taxon>Dikarya</taxon>
        <taxon>Basidiomycota</taxon>
        <taxon>Agaricomycotina</taxon>
        <taxon>Agaricomycetes</taxon>
        <taxon>Agaricomycetidae</taxon>
        <taxon>Agaricales</taxon>
        <taxon>Tricholomatineae</taxon>
        <taxon>Lyophyllaceae</taxon>
        <taxon>Hypsizygus</taxon>
    </lineage>
</organism>
<dbReference type="InParanoid" id="A0A369J7N1"/>
<sequence>MTVSNGSAEDLKRLTVPQLKALCKEKKITAYSKLGKNAIIQKILDYNDRFLPLKDAATSAISSPIPQHFTETTGAPLTVTQTSDQTTSGPHLAASSTIASCTEASLYHSQAPASSAPLAVMPNAHFMLAPNALDAPLPSQPRKRKVDQPASASTLSKKKKKFPAIGGSVLALSVTTTPLPSKVHNRPTTFTVSSSQALAVSPPVQNDCETTWNPDEPAVFLSNSSTSLPITEALKVVSKSSSHNTIAGRAVVVDSSNPVPVPAPRRFVPLTIKKLVTVATLNRAPPRAIPEFSTNSSENGLLTLHYLDFATHTKVPRLRPVSFPPSLSQRKSVARLALVLSSAVLVQDLPNVALTSRLFRYAVYISAVHRLSRSFPGDRLTRLMQQYSPSMTNLWPYLRQREEERLIRQNLYRESFLGRALEGKACISDRLWTSPDHPKQATIAVRFLLARLFFMVSTGHGNFEAKMTITNTEEVVEGEIWTVEFCSAGRTEILYVLEATCEVVGHPAPPSDFESKRSENQSITQLRADWSAYVNQHVSLSSQSPRPPTLMKHLQWTNHEEYDRGISKIWLSRIHNEGDMGAMKRVVAERYVLACVVANSVSGRWMSSTEMAQEYNGLPAQALHSKPKVNVHLFLPAHHHVESLHFTSANGRPLHPALAVVQTPAREYYIFKDNGMQVGCEEEGVAAVWMELLQCNSLGGLL</sequence>
<protein>
    <recommendedName>
        <fullName evidence="4">Rho termination factor N-terminal domain-containing protein</fullName>
    </recommendedName>
</protein>
<evidence type="ECO:0000313" key="3">
    <source>
        <dbReference type="Proteomes" id="UP000076154"/>
    </source>
</evidence>
<accession>A0A369J7N1</accession>
<dbReference type="Proteomes" id="UP000076154">
    <property type="component" value="Unassembled WGS sequence"/>
</dbReference>
<dbReference type="AlphaFoldDB" id="A0A369J7N1"/>
<keyword evidence="3" id="KW-1185">Reference proteome</keyword>
<proteinExistence type="predicted"/>
<reference evidence="2" key="1">
    <citation type="submission" date="2018-04" db="EMBL/GenBank/DDBJ databases">
        <title>Whole genome sequencing of Hypsizygus marmoreus.</title>
        <authorList>
            <person name="Choi I.-G."/>
            <person name="Min B."/>
            <person name="Kim J.-G."/>
            <person name="Kim S."/>
            <person name="Oh Y.-L."/>
            <person name="Kong W.-S."/>
            <person name="Park H."/>
            <person name="Jeong J."/>
            <person name="Song E.-S."/>
        </authorList>
    </citation>
    <scope>NUCLEOTIDE SEQUENCE [LARGE SCALE GENOMIC DNA]</scope>
    <source>
        <strain evidence="2">51987-8</strain>
    </source>
</reference>
<dbReference type="STRING" id="39966.A0A369J7N1"/>
<gene>
    <name evidence="2" type="ORF">Hypma_000934</name>
</gene>
<evidence type="ECO:0000313" key="2">
    <source>
        <dbReference type="EMBL" id="RDB18071.1"/>
    </source>
</evidence>
<dbReference type="OrthoDB" id="2368680at2759"/>
<dbReference type="EMBL" id="LUEZ02000107">
    <property type="protein sequence ID" value="RDB18071.1"/>
    <property type="molecule type" value="Genomic_DNA"/>
</dbReference>
<feature type="region of interest" description="Disordered" evidence="1">
    <location>
        <begin position="132"/>
        <end position="159"/>
    </location>
</feature>
<name>A0A369J7N1_HYPMA</name>
<evidence type="ECO:0000256" key="1">
    <source>
        <dbReference type="SAM" id="MobiDB-lite"/>
    </source>
</evidence>